<accession>A0A9P6ANV5</accession>
<keyword evidence="2" id="KW-1185">Reference proteome</keyword>
<dbReference type="Proteomes" id="UP000886523">
    <property type="component" value="Unassembled WGS sequence"/>
</dbReference>
<dbReference type="EMBL" id="MU129047">
    <property type="protein sequence ID" value="KAF9508889.1"/>
    <property type="molecule type" value="Genomic_DNA"/>
</dbReference>
<comment type="caution">
    <text evidence="1">The sequence shown here is derived from an EMBL/GenBank/DDBJ whole genome shotgun (WGS) entry which is preliminary data.</text>
</comment>
<reference evidence="1" key="1">
    <citation type="journal article" date="2020" name="Nat. Commun.">
        <title>Large-scale genome sequencing of mycorrhizal fungi provides insights into the early evolution of symbiotic traits.</title>
        <authorList>
            <person name="Miyauchi S."/>
            <person name="Kiss E."/>
            <person name="Kuo A."/>
            <person name="Drula E."/>
            <person name="Kohler A."/>
            <person name="Sanchez-Garcia M."/>
            <person name="Morin E."/>
            <person name="Andreopoulos B."/>
            <person name="Barry K.W."/>
            <person name="Bonito G."/>
            <person name="Buee M."/>
            <person name="Carver A."/>
            <person name="Chen C."/>
            <person name="Cichocki N."/>
            <person name="Clum A."/>
            <person name="Culley D."/>
            <person name="Crous P.W."/>
            <person name="Fauchery L."/>
            <person name="Girlanda M."/>
            <person name="Hayes R.D."/>
            <person name="Keri Z."/>
            <person name="LaButti K."/>
            <person name="Lipzen A."/>
            <person name="Lombard V."/>
            <person name="Magnuson J."/>
            <person name="Maillard F."/>
            <person name="Murat C."/>
            <person name="Nolan M."/>
            <person name="Ohm R.A."/>
            <person name="Pangilinan J."/>
            <person name="Pereira M.F."/>
            <person name="Perotto S."/>
            <person name="Peter M."/>
            <person name="Pfister S."/>
            <person name="Riley R."/>
            <person name="Sitrit Y."/>
            <person name="Stielow J.B."/>
            <person name="Szollosi G."/>
            <person name="Zifcakova L."/>
            <person name="Stursova M."/>
            <person name="Spatafora J.W."/>
            <person name="Tedersoo L."/>
            <person name="Vaario L.M."/>
            <person name="Yamada A."/>
            <person name="Yan M."/>
            <person name="Wang P."/>
            <person name="Xu J."/>
            <person name="Bruns T."/>
            <person name="Baldrian P."/>
            <person name="Vilgalys R."/>
            <person name="Dunand C."/>
            <person name="Henrissat B."/>
            <person name="Grigoriev I.V."/>
            <person name="Hibbett D."/>
            <person name="Nagy L.G."/>
            <person name="Martin F.M."/>
        </authorList>
    </citation>
    <scope>NUCLEOTIDE SEQUENCE</scope>
    <source>
        <strain evidence="1">UP504</strain>
    </source>
</reference>
<sequence>MCAMAGRGRTPFAPQQLRNKLYRFRAADATGMETIEPLAISFFRDEWCCFPTGYSLSAGHVQAADNIKREGGYECGSWVRAHIYLELGTTPYYAITVLSLTGDISKPQ</sequence>
<evidence type="ECO:0000313" key="1">
    <source>
        <dbReference type="EMBL" id="KAF9508889.1"/>
    </source>
</evidence>
<proteinExistence type="predicted"/>
<evidence type="ECO:0000313" key="2">
    <source>
        <dbReference type="Proteomes" id="UP000886523"/>
    </source>
</evidence>
<organism evidence="1 2">
    <name type="scientific">Hydnum rufescens UP504</name>
    <dbReference type="NCBI Taxonomy" id="1448309"/>
    <lineage>
        <taxon>Eukaryota</taxon>
        <taxon>Fungi</taxon>
        <taxon>Dikarya</taxon>
        <taxon>Basidiomycota</taxon>
        <taxon>Agaricomycotina</taxon>
        <taxon>Agaricomycetes</taxon>
        <taxon>Cantharellales</taxon>
        <taxon>Hydnaceae</taxon>
        <taxon>Hydnum</taxon>
    </lineage>
</organism>
<name>A0A9P6ANV5_9AGAM</name>
<dbReference type="AlphaFoldDB" id="A0A9P6ANV5"/>
<protein>
    <submittedName>
        <fullName evidence="1">Uncharacterized protein</fullName>
    </submittedName>
</protein>
<gene>
    <name evidence="1" type="ORF">BS47DRAFT_1349841</name>
</gene>